<evidence type="ECO:0000313" key="4">
    <source>
        <dbReference type="EMBL" id="VFK12467.1"/>
    </source>
</evidence>
<proteinExistence type="predicted"/>
<feature type="compositionally biased region" description="Low complexity" evidence="1">
    <location>
        <begin position="82"/>
        <end position="91"/>
    </location>
</feature>
<organism evidence="2">
    <name type="scientific">Candidatus Kentrum sp. FM</name>
    <dbReference type="NCBI Taxonomy" id="2126340"/>
    <lineage>
        <taxon>Bacteria</taxon>
        <taxon>Pseudomonadati</taxon>
        <taxon>Pseudomonadota</taxon>
        <taxon>Gammaproteobacteria</taxon>
        <taxon>Candidatus Kentrum</taxon>
    </lineage>
</organism>
<dbReference type="AlphaFoldDB" id="A0A450SZI5"/>
<dbReference type="EMBL" id="CAADEZ010000259">
    <property type="protein sequence ID" value="VFJ60244.1"/>
    <property type="molecule type" value="Genomic_DNA"/>
</dbReference>
<feature type="compositionally biased region" description="Basic and acidic residues" evidence="1">
    <location>
        <begin position="8"/>
        <end position="27"/>
    </location>
</feature>
<dbReference type="EMBL" id="CAADFL010000244">
    <property type="protein sequence ID" value="VFK12467.1"/>
    <property type="molecule type" value="Genomic_DNA"/>
</dbReference>
<accession>A0A450SZI5</accession>
<protein>
    <submittedName>
        <fullName evidence="2">Uncharacterized protein</fullName>
    </submittedName>
</protein>
<gene>
    <name evidence="3" type="ORF">BECKFM1743A_GA0114220_102592</name>
    <name evidence="4" type="ORF">BECKFM1743B_GA0114221_102442</name>
    <name evidence="2" type="ORF">BECKFM1743C_GA0114222_102522</name>
</gene>
<sequence>MNRTNPRNRWEWHSSAHEQLQSDHGGEDQYQAVEKRLRKSREHGEVVLQICCQPMDSRNLDRKILVIPGANCALQQQICNTTPTSNPATTARKISPNDHSIMGQTPFP</sequence>
<evidence type="ECO:0000313" key="2">
    <source>
        <dbReference type="EMBL" id="VFJ59674.1"/>
    </source>
</evidence>
<name>A0A450SZI5_9GAMM</name>
<dbReference type="EMBL" id="CAADFA010000252">
    <property type="protein sequence ID" value="VFJ59674.1"/>
    <property type="molecule type" value="Genomic_DNA"/>
</dbReference>
<feature type="region of interest" description="Disordered" evidence="1">
    <location>
        <begin position="1"/>
        <end position="28"/>
    </location>
</feature>
<evidence type="ECO:0000256" key="1">
    <source>
        <dbReference type="SAM" id="MobiDB-lite"/>
    </source>
</evidence>
<feature type="region of interest" description="Disordered" evidence="1">
    <location>
        <begin position="82"/>
        <end position="108"/>
    </location>
</feature>
<evidence type="ECO:0000313" key="3">
    <source>
        <dbReference type="EMBL" id="VFJ60244.1"/>
    </source>
</evidence>
<reference evidence="2" key="1">
    <citation type="submission" date="2019-02" db="EMBL/GenBank/DDBJ databases">
        <authorList>
            <person name="Gruber-Vodicka R. H."/>
            <person name="Seah K. B. B."/>
        </authorList>
    </citation>
    <scope>NUCLEOTIDE SEQUENCE</scope>
    <source>
        <strain evidence="3">BECK_BZ163</strain>
        <strain evidence="4">BECK_BZ164</strain>
        <strain evidence="2">BECK_BZ165</strain>
    </source>
</reference>